<feature type="region of interest" description="Disordered" evidence="1">
    <location>
        <begin position="141"/>
        <end position="162"/>
    </location>
</feature>
<dbReference type="Proteomes" id="UP000323000">
    <property type="component" value="Chromosome 8"/>
</dbReference>
<dbReference type="Pfam" id="PF21647">
    <property type="entry name" value="DUF6857"/>
    <property type="match status" value="1"/>
</dbReference>
<dbReference type="EMBL" id="VAHF01000008">
    <property type="protein sequence ID" value="TXG55736.1"/>
    <property type="molecule type" value="Genomic_DNA"/>
</dbReference>
<evidence type="ECO:0000313" key="4">
    <source>
        <dbReference type="EMBL" id="TXG55736.1"/>
    </source>
</evidence>
<feature type="region of interest" description="Disordered" evidence="1">
    <location>
        <begin position="181"/>
        <end position="230"/>
    </location>
</feature>
<evidence type="ECO:0000256" key="1">
    <source>
        <dbReference type="SAM" id="MobiDB-lite"/>
    </source>
</evidence>
<feature type="compositionally biased region" description="Basic and acidic residues" evidence="1">
    <location>
        <begin position="143"/>
        <end position="162"/>
    </location>
</feature>
<feature type="compositionally biased region" description="Low complexity" evidence="1">
    <location>
        <begin position="458"/>
        <end position="474"/>
    </location>
</feature>
<keyword evidence="5" id="KW-1185">Reference proteome</keyword>
<feature type="domain" description="DUF936" evidence="2">
    <location>
        <begin position="4"/>
        <end position="119"/>
    </location>
</feature>
<proteinExistence type="predicted"/>
<name>A0A5C7HHP0_9ROSI</name>
<dbReference type="InterPro" id="IPR010341">
    <property type="entry name" value="DUF936_pln"/>
</dbReference>
<feature type="domain" description="DUF6857" evidence="3">
    <location>
        <begin position="277"/>
        <end position="592"/>
    </location>
</feature>
<gene>
    <name evidence="4" type="ORF">EZV62_017049</name>
</gene>
<reference evidence="5" key="1">
    <citation type="journal article" date="2019" name="Gigascience">
        <title>De novo genome assembly of the endangered Acer yangbiense, a plant species with extremely small populations endemic to Yunnan Province, China.</title>
        <authorList>
            <person name="Yang J."/>
            <person name="Wariss H.M."/>
            <person name="Tao L."/>
            <person name="Zhang R."/>
            <person name="Yun Q."/>
            <person name="Hollingsworth P."/>
            <person name="Dao Z."/>
            <person name="Luo G."/>
            <person name="Guo H."/>
            <person name="Ma Y."/>
            <person name="Sun W."/>
        </authorList>
    </citation>
    <scope>NUCLEOTIDE SEQUENCE [LARGE SCALE GENOMIC DNA]</scope>
    <source>
        <strain evidence="5">cv. Malutang</strain>
    </source>
</reference>
<dbReference type="InterPro" id="IPR049172">
    <property type="entry name" value="DUF6857_pln"/>
</dbReference>
<dbReference type="InterPro" id="IPR048297">
    <property type="entry name" value="DUF936_dom_pln"/>
</dbReference>
<comment type="caution">
    <text evidence="4">The sequence shown here is derived from an EMBL/GenBank/DDBJ whole genome shotgun (WGS) entry which is preliminary data.</text>
</comment>
<dbReference type="Pfam" id="PF06075">
    <property type="entry name" value="DUF936"/>
    <property type="match status" value="1"/>
</dbReference>
<sequence length="596" mass="66011">MASLTPGVLSKLLDNAGNTNSKVTGQHRSALLQVIEIVPSLDDDPFRTRGFFLKLSDSLHSAYVSISPQDLDLIFSDKIQLGQFLYVSRFDLGTPVPVVSGLKVVPKRRPCVGNPKDLVSSDLLQLGATLNFKNAKKNGLVKRTADSKTKSKRVSKDDKVGNKKAEGLDLELRRLSLDSARRAWDHRPTPKPTNKITSSAKPKQSFNKSSHNALSLDSDKKDSSKNVSSMKRLSFSISPLTNKNDIYSPKTMKMPSKEDLKSSTERNVPGNLVKVPLNYKTWSNQRISWGVLPPAIQDLGKEAVCHRNVALLASIRALEEASALEAVIYCLQAFSELCDSSQKVSAGTLVEQFLDVHQRMQNAVVVINSLINRSIPEEKSSTHGIGSLQNLSPDVYTSTLTSKNAASWVHAAIETDLSKFSLFRKPEKSETVKSEKYHYIILENTPKFVNCENHSPVNKSNPGNNGSFSSNSRGKQVPTPRKQLLPTTKKMNSERKEGCKGSKLKEAASLAEKLLLVSHQWFLKYLEDSLNLEFGLRREGSSEIGCLLRQLKRVNEWLDDSVRGGGVESDDKIEDLRKKLYGFLLEHVESAVLAGK</sequence>
<dbReference type="PANTHER" id="PTHR31928">
    <property type="entry name" value="EXPRESSED PROTEIN"/>
    <property type="match status" value="1"/>
</dbReference>
<dbReference type="AlphaFoldDB" id="A0A5C7HHP0"/>
<dbReference type="OrthoDB" id="1888344at2759"/>
<evidence type="ECO:0000313" key="5">
    <source>
        <dbReference type="Proteomes" id="UP000323000"/>
    </source>
</evidence>
<feature type="compositionally biased region" description="Polar residues" evidence="1">
    <location>
        <begin position="192"/>
        <end position="213"/>
    </location>
</feature>
<feature type="region of interest" description="Disordered" evidence="1">
    <location>
        <begin position="452"/>
        <end position="499"/>
    </location>
</feature>
<evidence type="ECO:0000259" key="3">
    <source>
        <dbReference type="Pfam" id="PF21647"/>
    </source>
</evidence>
<protein>
    <recommendedName>
        <fullName evidence="6">DUF936 domain-containing protein</fullName>
    </recommendedName>
</protein>
<evidence type="ECO:0008006" key="6">
    <source>
        <dbReference type="Google" id="ProtNLM"/>
    </source>
</evidence>
<dbReference type="PANTHER" id="PTHR31928:SF7">
    <property type="entry name" value="FACTOR 1-DELTA, PUTATIVE (DUF936)-RELATED"/>
    <property type="match status" value="1"/>
</dbReference>
<evidence type="ECO:0000259" key="2">
    <source>
        <dbReference type="Pfam" id="PF06075"/>
    </source>
</evidence>
<organism evidence="4 5">
    <name type="scientific">Acer yangbiense</name>
    <dbReference type="NCBI Taxonomy" id="1000413"/>
    <lineage>
        <taxon>Eukaryota</taxon>
        <taxon>Viridiplantae</taxon>
        <taxon>Streptophyta</taxon>
        <taxon>Embryophyta</taxon>
        <taxon>Tracheophyta</taxon>
        <taxon>Spermatophyta</taxon>
        <taxon>Magnoliopsida</taxon>
        <taxon>eudicotyledons</taxon>
        <taxon>Gunneridae</taxon>
        <taxon>Pentapetalae</taxon>
        <taxon>rosids</taxon>
        <taxon>malvids</taxon>
        <taxon>Sapindales</taxon>
        <taxon>Sapindaceae</taxon>
        <taxon>Hippocastanoideae</taxon>
        <taxon>Acereae</taxon>
        <taxon>Acer</taxon>
    </lineage>
</organism>
<accession>A0A5C7HHP0</accession>